<evidence type="ECO:0000259" key="2">
    <source>
        <dbReference type="Pfam" id="PF01397"/>
    </source>
</evidence>
<proteinExistence type="predicted"/>
<protein>
    <recommendedName>
        <fullName evidence="6">Terpene synthase</fullName>
    </recommendedName>
</protein>
<dbReference type="GO" id="GO:0000287">
    <property type="term" value="F:magnesium ion binding"/>
    <property type="evidence" value="ECO:0007669"/>
    <property type="project" value="InterPro"/>
</dbReference>
<gene>
    <name evidence="4" type="ORF">NE237_032793</name>
</gene>
<dbReference type="InterPro" id="IPR050148">
    <property type="entry name" value="Terpene_synthase-like"/>
</dbReference>
<sequence>MDSIIATPKSVSSDYAQKRRTVNYNPNIWDYDFVQLGLEYHFEKEIKGALDALISIINNSGMIDCDVHATTLCFRLLRQHGYFVSQDVFNSFMDETGNFMISLSQDVKGMVSFRTLKHLNENMKPYLVEQRVQWWEVRWYTNVNERRAHINPTLLELAKLNFNMIWKFFMNNNLMKSNFLSLMLCRWWKNKGLVEKLNFTRHRIVECFLWAVGIVFEPNYGYLRRWLTKILNLIILIDDKIEDLPEYMKICFVALYRMTDEITSGIQKDQNREIMTHLRKCILIMHGFHRQGPYFAAAHEMNDDEVGFLETNQDLLYYSSMILRLCNDLGTSMAELERGENPSSILCYMRETRVSKETTQEHIKVMIIESWKKMNENYISHSSHLPRMFLNICYNIARVSHFVYQHGDGVAVQDRETKNSVLCLLVQPIQFHLDETHSIYC</sequence>
<dbReference type="InterPro" id="IPR001906">
    <property type="entry name" value="Terpene_synth_N"/>
</dbReference>
<accession>A0A9Q0L450</accession>
<evidence type="ECO:0008006" key="6">
    <source>
        <dbReference type="Google" id="ProtNLM"/>
    </source>
</evidence>
<dbReference type="OrthoDB" id="1936865at2759"/>
<dbReference type="Pfam" id="PF03936">
    <property type="entry name" value="Terpene_synth_C"/>
    <property type="match status" value="3"/>
</dbReference>
<evidence type="ECO:0000256" key="1">
    <source>
        <dbReference type="ARBA" id="ARBA00022723"/>
    </source>
</evidence>
<evidence type="ECO:0000313" key="5">
    <source>
        <dbReference type="Proteomes" id="UP001141806"/>
    </source>
</evidence>
<dbReference type="SUPFAM" id="SSF48239">
    <property type="entry name" value="Terpenoid cyclases/Protein prenyltransferases"/>
    <property type="match status" value="1"/>
</dbReference>
<keyword evidence="1" id="KW-0479">Metal-binding</keyword>
<dbReference type="GO" id="GO:0016114">
    <property type="term" value="P:terpenoid biosynthetic process"/>
    <property type="evidence" value="ECO:0007669"/>
    <property type="project" value="InterPro"/>
</dbReference>
<feature type="domain" description="Terpene synthase metal-binding" evidence="3">
    <location>
        <begin position="297"/>
        <end position="373"/>
    </location>
</feature>
<comment type="caution">
    <text evidence="4">The sequence shown here is derived from an EMBL/GenBank/DDBJ whole genome shotgun (WGS) entry which is preliminary data.</text>
</comment>
<dbReference type="EMBL" id="JAMYWD010000001">
    <property type="protein sequence ID" value="KAJ4981956.1"/>
    <property type="molecule type" value="Genomic_DNA"/>
</dbReference>
<dbReference type="AlphaFoldDB" id="A0A9Q0L450"/>
<dbReference type="PANTHER" id="PTHR31225">
    <property type="entry name" value="OS04G0344100 PROTEIN-RELATED"/>
    <property type="match status" value="1"/>
</dbReference>
<feature type="domain" description="Terpene synthase metal-binding" evidence="3">
    <location>
        <begin position="240"/>
        <end position="282"/>
    </location>
</feature>
<dbReference type="Proteomes" id="UP001141806">
    <property type="component" value="Unassembled WGS sequence"/>
</dbReference>
<dbReference type="Pfam" id="PF01397">
    <property type="entry name" value="Terpene_synth"/>
    <property type="match status" value="1"/>
</dbReference>
<keyword evidence="5" id="KW-1185">Reference proteome</keyword>
<dbReference type="Gene3D" id="1.50.10.130">
    <property type="entry name" value="Terpene synthase, N-terminal domain"/>
    <property type="match status" value="2"/>
</dbReference>
<name>A0A9Q0L450_9MAGN</name>
<dbReference type="InterPro" id="IPR008949">
    <property type="entry name" value="Isoprenoid_synthase_dom_sf"/>
</dbReference>
<dbReference type="InterPro" id="IPR008930">
    <property type="entry name" value="Terpenoid_cyclase/PrenylTrfase"/>
</dbReference>
<dbReference type="Gene3D" id="1.10.600.10">
    <property type="entry name" value="Farnesyl Diphosphate Synthase"/>
    <property type="match status" value="2"/>
</dbReference>
<dbReference type="SUPFAM" id="SSF48576">
    <property type="entry name" value="Terpenoid synthases"/>
    <property type="match status" value="1"/>
</dbReference>
<dbReference type="InterPro" id="IPR005630">
    <property type="entry name" value="Terpene_synthase_metal-bd"/>
</dbReference>
<organism evidence="4 5">
    <name type="scientific">Protea cynaroides</name>
    <dbReference type="NCBI Taxonomy" id="273540"/>
    <lineage>
        <taxon>Eukaryota</taxon>
        <taxon>Viridiplantae</taxon>
        <taxon>Streptophyta</taxon>
        <taxon>Embryophyta</taxon>
        <taxon>Tracheophyta</taxon>
        <taxon>Spermatophyta</taxon>
        <taxon>Magnoliopsida</taxon>
        <taxon>Proteales</taxon>
        <taxon>Proteaceae</taxon>
        <taxon>Protea</taxon>
    </lineage>
</organism>
<evidence type="ECO:0000313" key="4">
    <source>
        <dbReference type="EMBL" id="KAJ4981956.1"/>
    </source>
</evidence>
<evidence type="ECO:0000259" key="3">
    <source>
        <dbReference type="Pfam" id="PF03936"/>
    </source>
</evidence>
<reference evidence="4" key="1">
    <citation type="journal article" date="2023" name="Plant J.">
        <title>The genome of the king protea, Protea cynaroides.</title>
        <authorList>
            <person name="Chang J."/>
            <person name="Duong T.A."/>
            <person name="Schoeman C."/>
            <person name="Ma X."/>
            <person name="Roodt D."/>
            <person name="Barker N."/>
            <person name="Li Z."/>
            <person name="Van de Peer Y."/>
            <person name="Mizrachi E."/>
        </authorList>
    </citation>
    <scope>NUCLEOTIDE SEQUENCE</scope>
    <source>
        <tissue evidence="4">Young leaves</tissue>
    </source>
</reference>
<dbReference type="GO" id="GO:0010333">
    <property type="term" value="F:terpene synthase activity"/>
    <property type="evidence" value="ECO:0007669"/>
    <property type="project" value="InterPro"/>
</dbReference>
<dbReference type="PANTHER" id="PTHR31225:SF94">
    <property type="entry name" value="ALPHA-FARNESENE SYNTHASE"/>
    <property type="match status" value="1"/>
</dbReference>
<feature type="domain" description="Terpene synthase N-terminal" evidence="2">
    <location>
        <begin position="34"/>
        <end position="113"/>
    </location>
</feature>
<dbReference type="InterPro" id="IPR036965">
    <property type="entry name" value="Terpene_synth_N_sf"/>
</dbReference>
<feature type="domain" description="Terpene synthase metal-binding" evidence="3">
    <location>
        <begin position="190"/>
        <end position="239"/>
    </location>
</feature>